<dbReference type="AlphaFoldDB" id="A0A4V5MS58"/>
<gene>
    <name evidence="4" type="ORF">FAZ21_00965</name>
</gene>
<sequence length="416" mass="44519">MHALGLLARRCRRLIAFALYGAVLVAASGCASSPKPQTDTPLVLQPLPTPMPTPVVELRPLQDEAPPQSTPLPEAGAAPTPAPQRGPAFVALLLPTQSKSWRTAAETIRAGVLSAERTLSASGMPQVRTVDTSDNEQDILAAFQRAQAEGAVAVIGPLTKTAVSYIADNAQFDFPVIALNSFSEETLRRPHLYSFSLSVETEAQQAARFVAEQGVNRPVVVLADGVLAKRMAQGFSEGWRLDRNTLPATLVVQGTDYTGLRAQLDSSGADAIFLAADTRNARRIRPFLGNMLPVFATSQIDPGGLGATALVDLAGIRFLDIPWLADPDNPTYDFYKRTRGKSNDLERLFALGVDAWRLAMALRDTPPGNVRIDDGLTGRLSIGPDGVVQRTLVPRTLSAGRADLPPEAPLVEPLPQ</sequence>
<evidence type="ECO:0000313" key="5">
    <source>
        <dbReference type="Proteomes" id="UP000310016"/>
    </source>
</evidence>
<dbReference type="PANTHER" id="PTHR38038:SF1">
    <property type="entry name" value="PENICILLIN-BINDING PROTEIN ACTIVATOR LPOA"/>
    <property type="match status" value="1"/>
</dbReference>
<evidence type="ECO:0000313" key="4">
    <source>
        <dbReference type="EMBL" id="TJZ78888.1"/>
    </source>
</evidence>
<dbReference type="GO" id="GO:0030234">
    <property type="term" value="F:enzyme regulator activity"/>
    <property type="evidence" value="ECO:0007669"/>
    <property type="project" value="TreeGrafter"/>
</dbReference>
<dbReference type="PANTHER" id="PTHR38038">
    <property type="entry name" value="PENICILLIN-BINDING PROTEIN ACTIVATOR LPOA"/>
    <property type="match status" value="1"/>
</dbReference>
<evidence type="ECO:0000256" key="1">
    <source>
        <dbReference type="ARBA" id="ARBA00023136"/>
    </source>
</evidence>
<dbReference type="OrthoDB" id="9152130at2"/>
<proteinExistence type="predicted"/>
<evidence type="ECO:0000256" key="2">
    <source>
        <dbReference type="SAM" id="MobiDB-lite"/>
    </source>
</evidence>
<name>A0A4V5MS58_9NEIS</name>
<reference evidence="4 5" key="1">
    <citation type="submission" date="2019-04" db="EMBL/GenBank/DDBJ databases">
        <title>Chitiniphilus eburnea sp. nov., a novel chitinolytic bacterium isolated from aquaculture sludge.</title>
        <authorList>
            <person name="Sheng M."/>
        </authorList>
    </citation>
    <scope>NUCLEOTIDE SEQUENCE [LARGE SCALE GENOMIC DNA]</scope>
    <source>
        <strain evidence="4 5">HX-2-15</strain>
    </source>
</reference>
<dbReference type="Gene3D" id="3.40.50.2300">
    <property type="match status" value="2"/>
</dbReference>
<dbReference type="Proteomes" id="UP000310016">
    <property type="component" value="Unassembled WGS sequence"/>
</dbReference>
<feature type="chain" id="PRO_5020585059" description="Penicillin-binding protein activator" evidence="3">
    <location>
        <begin position="32"/>
        <end position="416"/>
    </location>
</feature>
<dbReference type="CDD" id="cd06339">
    <property type="entry name" value="PBP1_YraM_LppC_lipoprotein-like"/>
    <property type="match status" value="1"/>
</dbReference>
<dbReference type="InterPro" id="IPR007443">
    <property type="entry name" value="LpoA"/>
</dbReference>
<organism evidence="4 5">
    <name type="scientific">Chitiniphilus eburneus</name>
    <dbReference type="NCBI Taxonomy" id="2571148"/>
    <lineage>
        <taxon>Bacteria</taxon>
        <taxon>Pseudomonadati</taxon>
        <taxon>Pseudomonadota</taxon>
        <taxon>Betaproteobacteria</taxon>
        <taxon>Neisseriales</taxon>
        <taxon>Chitinibacteraceae</taxon>
        <taxon>Chitiniphilus</taxon>
    </lineage>
</organism>
<evidence type="ECO:0008006" key="6">
    <source>
        <dbReference type="Google" id="ProtNLM"/>
    </source>
</evidence>
<dbReference type="InterPro" id="IPR028082">
    <property type="entry name" value="Peripla_BP_I"/>
</dbReference>
<dbReference type="RefSeq" id="WP_136771403.1">
    <property type="nucleotide sequence ID" value="NZ_CP156074.1"/>
</dbReference>
<dbReference type="GO" id="GO:0009252">
    <property type="term" value="P:peptidoglycan biosynthetic process"/>
    <property type="evidence" value="ECO:0007669"/>
    <property type="project" value="TreeGrafter"/>
</dbReference>
<keyword evidence="3" id="KW-0732">Signal</keyword>
<protein>
    <recommendedName>
        <fullName evidence="6">Penicillin-binding protein activator</fullName>
    </recommendedName>
</protein>
<comment type="caution">
    <text evidence="4">The sequence shown here is derived from an EMBL/GenBank/DDBJ whole genome shotgun (WGS) entry which is preliminary data.</text>
</comment>
<dbReference type="Pfam" id="PF04348">
    <property type="entry name" value="LppC"/>
    <property type="match status" value="2"/>
</dbReference>
<dbReference type="EMBL" id="SUMF01000001">
    <property type="protein sequence ID" value="TJZ78888.1"/>
    <property type="molecule type" value="Genomic_DNA"/>
</dbReference>
<keyword evidence="5" id="KW-1185">Reference proteome</keyword>
<keyword evidence="1" id="KW-0472">Membrane</keyword>
<feature type="signal peptide" evidence="3">
    <location>
        <begin position="1"/>
        <end position="31"/>
    </location>
</feature>
<dbReference type="SUPFAM" id="SSF53822">
    <property type="entry name" value="Periplasmic binding protein-like I"/>
    <property type="match status" value="1"/>
</dbReference>
<accession>A0A4V5MS58</accession>
<dbReference type="GO" id="GO:0031241">
    <property type="term" value="C:periplasmic side of cell outer membrane"/>
    <property type="evidence" value="ECO:0007669"/>
    <property type="project" value="TreeGrafter"/>
</dbReference>
<feature type="region of interest" description="Disordered" evidence="2">
    <location>
        <begin position="63"/>
        <end position="82"/>
    </location>
</feature>
<evidence type="ECO:0000256" key="3">
    <source>
        <dbReference type="SAM" id="SignalP"/>
    </source>
</evidence>